<comment type="caution">
    <text evidence="7">The sequence shown here is derived from an EMBL/GenBank/DDBJ whole genome shotgun (WGS) entry which is preliminary data.</text>
</comment>
<dbReference type="AlphaFoldDB" id="A0A9W6L0W5"/>
<feature type="transmembrane region" description="Helical" evidence="5">
    <location>
        <begin position="414"/>
        <end position="432"/>
    </location>
</feature>
<dbReference type="SUPFAM" id="SSF103473">
    <property type="entry name" value="MFS general substrate transporter"/>
    <property type="match status" value="1"/>
</dbReference>
<dbReference type="Gene3D" id="1.20.1720.10">
    <property type="entry name" value="Multidrug resistance protein D"/>
    <property type="match status" value="1"/>
</dbReference>
<dbReference type="Gene3D" id="1.20.1250.20">
    <property type="entry name" value="MFS general substrate transporter like domains"/>
    <property type="match status" value="1"/>
</dbReference>
<keyword evidence="3 5" id="KW-1133">Transmembrane helix</keyword>
<dbReference type="InterPro" id="IPR036259">
    <property type="entry name" value="MFS_trans_sf"/>
</dbReference>
<evidence type="ECO:0000313" key="7">
    <source>
        <dbReference type="EMBL" id="GLL10189.1"/>
    </source>
</evidence>
<feature type="transmembrane region" description="Helical" evidence="5">
    <location>
        <begin position="341"/>
        <end position="363"/>
    </location>
</feature>
<protein>
    <submittedName>
        <fullName evidence="7">Actinorhodin transporter</fullName>
    </submittedName>
</protein>
<organism evidence="7 8">
    <name type="scientific">Pseudonocardia halophobica</name>
    <dbReference type="NCBI Taxonomy" id="29401"/>
    <lineage>
        <taxon>Bacteria</taxon>
        <taxon>Bacillati</taxon>
        <taxon>Actinomycetota</taxon>
        <taxon>Actinomycetes</taxon>
        <taxon>Pseudonocardiales</taxon>
        <taxon>Pseudonocardiaceae</taxon>
        <taxon>Pseudonocardia</taxon>
    </lineage>
</organism>
<accession>A0A9W6L0W5</accession>
<feature type="transmembrane region" description="Helical" evidence="5">
    <location>
        <begin position="231"/>
        <end position="251"/>
    </location>
</feature>
<reference evidence="7" key="2">
    <citation type="submission" date="2023-01" db="EMBL/GenBank/DDBJ databases">
        <authorList>
            <person name="Sun Q."/>
            <person name="Evtushenko L."/>
        </authorList>
    </citation>
    <scope>NUCLEOTIDE SEQUENCE</scope>
    <source>
        <strain evidence="7">VKM Ac-1069</strain>
    </source>
</reference>
<dbReference type="PANTHER" id="PTHR42718">
    <property type="entry name" value="MAJOR FACILITATOR SUPERFAMILY MULTIDRUG TRANSPORTER MFSC"/>
    <property type="match status" value="1"/>
</dbReference>
<evidence type="ECO:0000256" key="4">
    <source>
        <dbReference type="ARBA" id="ARBA00023136"/>
    </source>
</evidence>
<sequence length="481" mass="47970">METLYRRRWLALAAVLIAEIMDLLDATIVGVAAPSIERDLGGGSTTIQWVAAGYTLAYAVGLVTGARLGDLLGRRRVFLAGLAGFVVTSALCGLATTPGMLIAFRVLQGLCGAVLIPQGFGIVRAAFPPAELGKAFGAFGPAIGLSAVAGPIVAGALVAGDVAGLGWRAVFLVNVPIGLAGLALAWAVLPGSRAENVPGGVRSLDLGGMLLVGLGLAAAVVPLVQGRELGWPAWAVALPVAAVPLLALFGGHQVRRARTGRPPLVEPALFRIRAFTGGTVVGLVFFAGMTGLVLVLGLYLQLELGFGPLQAGLTQAPWAFGVAAGSVLGAGVLAPRLGRGAIQLGAAVMTVGVLGVLATLGFAPVTGWTLAPALVVCGVGMGVLLAPFFDIVLAGVDGPLVGSASGVLNAVQQLGAAVGVATLGTMWFQVAAGAGMTAGFRVVLVAVAVTTVLAGALTVLLPRRAAAPEETPEAAAETAPA</sequence>
<dbReference type="RefSeq" id="WP_037040521.1">
    <property type="nucleotide sequence ID" value="NZ_BAAAUZ010000004.1"/>
</dbReference>
<feature type="transmembrane region" description="Helical" evidence="5">
    <location>
        <begin position="77"/>
        <end position="96"/>
    </location>
</feature>
<evidence type="ECO:0000256" key="5">
    <source>
        <dbReference type="SAM" id="Phobius"/>
    </source>
</evidence>
<name>A0A9W6L0W5_9PSEU</name>
<evidence type="ECO:0000256" key="3">
    <source>
        <dbReference type="ARBA" id="ARBA00022989"/>
    </source>
</evidence>
<keyword evidence="8" id="KW-1185">Reference proteome</keyword>
<feature type="transmembrane region" description="Helical" evidence="5">
    <location>
        <begin position="272"/>
        <end position="296"/>
    </location>
</feature>
<dbReference type="PROSITE" id="PS50850">
    <property type="entry name" value="MFS"/>
    <property type="match status" value="1"/>
</dbReference>
<evidence type="ECO:0000256" key="1">
    <source>
        <dbReference type="ARBA" id="ARBA00004651"/>
    </source>
</evidence>
<reference evidence="7" key="1">
    <citation type="journal article" date="2014" name="Int. J. Syst. Evol. Microbiol.">
        <title>Complete genome sequence of Corynebacterium casei LMG S-19264T (=DSM 44701T), isolated from a smear-ripened cheese.</title>
        <authorList>
            <consortium name="US DOE Joint Genome Institute (JGI-PGF)"/>
            <person name="Walter F."/>
            <person name="Albersmeier A."/>
            <person name="Kalinowski J."/>
            <person name="Ruckert C."/>
        </authorList>
    </citation>
    <scope>NUCLEOTIDE SEQUENCE</scope>
    <source>
        <strain evidence="7">VKM Ac-1069</strain>
    </source>
</reference>
<dbReference type="PANTHER" id="PTHR42718:SF39">
    <property type="entry name" value="ACTINORHODIN TRANSPORTER-RELATED"/>
    <property type="match status" value="1"/>
</dbReference>
<feature type="transmembrane region" description="Helical" evidence="5">
    <location>
        <begin position="46"/>
        <end position="65"/>
    </location>
</feature>
<dbReference type="CDD" id="cd17321">
    <property type="entry name" value="MFS_MMR_MDR_like"/>
    <property type="match status" value="1"/>
</dbReference>
<dbReference type="Proteomes" id="UP001143463">
    <property type="component" value="Unassembled WGS sequence"/>
</dbReference>
<dbReference type="EMBL" id="BSFQ01000004">
    <property type="protein sequence ID" value="GLL10189.1"/>
    <property type="molecule type" value="Genomic_DNA"/>
</dbReference>
<evidence type="ECO:0000313" key="8">
    <source>
        <dbReference type="Proteomes" id="UP001143463"/>
    </source>
</evidence>
<keyword evidence="2 5" id="KW-0812">Transmembrane</keyword>
<gene>
    <name evidence="7" type="primary">actII-2</name>
    <name evidence="7" type="ORF">GCM10017577_13290</name>
</gene>
<feature type="transmembrane region" description="Helical" evidence="5">
    <location>
        <begin position="102"/>
        <end position="123"/>
    </location>
</feature>
<evidence type="ECO:0000256" key="2">
    <source>
        <dbReference type="ARBA" id="ARBA00022692"/>
    </source>
</evidence>
<evidence type="ECO:0000259" key="6">
    <source>
        <dbReference type="PROSITE" id="PS50850"/>
    </source>
</evidence>
<comment type="subcellular location">
    <subcellularLocation>
        <location evidence="1">Cell membrane</location>
        <topology evidence="1">Multi-pass membrane protein</topology>
    </subcellularLocation>
</comment>
<feature type="transmembrane region" description="Helical" evidence="5">
    <location>
        <begin position="135"/>
        <end position="159"/>
    </location>
</feature>
<feature type="transmembrane region" description="Helical" evidence="5">
    <location>
        <begin position="165"/>
        <end position="189"/>
    </location>
</feature>
<dbReference type="Pfam" id="PF07690">
    <property type="entry name" value="MFS_1"/>
    <property type="match status" value="1"/>
</dbReference>
<feature type="transmembrane region" description="Helical" evidence="5">
    <location>
        <begin position="438"/>
        <end position="461"/>
    </location>
</feature>
<feature type="transmembrane region" description="Helical" evidence="5">
    <location>
        <begin position="201"/>
        <end position="225"/>
    </location>
</feature>
<proteinExistence type="predicted"/>
<dbReference type="InterPro" id="IPR020846">
    <property type="entry name" value="MFS_dom"/>
</dbReference>
<keyword evidence="4 5" id="KW-0472">Membrane</keyword>
<feature type="domain" description="Major facilitator superfamily (MFS) profile" evidence="6">
    <location>
        <begin position="11"/>
        <end position="466"/>
    </location>
</feature>
<dbReference type="InterPro" id="IPR011701">
    <property type="entry name" value="MFS"/>
</dbReference>
<dbReference type="GO" id="GO:0005886">
    <property type="term" value="C:plasma membrane"/>
    <property type="evidence" value="ECO:0007669"/>
    <property type="project" value="UniProtKB-SubCell"/>
</dbReference>
<dbReference type="GO" id="GO:0022857">
    <property type="term" value="F:transmembrane transporter activity"/>
    <property type="evidence" value="ECO:0007669"/>
    <property type="project" value="InterPro"/>
</dbReference>
<feature type="transmembrane region" description="Helical" evidence="5">
    <location>
        <begin position="369"/>
        <end position="393"/>
    </location>
</feature>
<feature type="transmembrane region" description="Helical" evidence="5">
    <location>
        <begin position="316"/>
        <end position="334"/>
    </location>
</feature>